<organism evidence="2 3">
    <name type="scientific">Nocardiopsis kunsanensis</name>
    <dbReference type="NCBI Taxonomy" id="141693"/>
    <lineage>
        <taxon>Bacteria</taxon>
        <taxon>Bacillati</taxon>
        <taxon>Actinomycetota</taxon>
        <taxon>Actinomycetes</taxon>
        <taxon>Streptosporangiales</taxon>
        <taxon>Nocardiopsidaceae</taxon>
        <taxon>Nocardiopsis</taxon>
    </lineage>
</organism>
<proteinExistence type="predicted"/>
<dbReference type="SUPFAM" id="SSF51338">
    <property type="entry name" value="Composite domain of metallo-dependent hydrolases"/>
    <property type="match status" value="2"/>
</dbReference>
<evidence type="ECO:0000313" key="2">
    <source>
        <dbReference type="EMBL" id="GHD36804.1"/>
    </source>
</evidence>
<feature type="domain" description="Amidohydrolase-related" evidence="1">
    <location>
        <begin position="58"/>
        <end position="414"/>
    </location>
</feature>
<dbReference type="AlphaFoldDB" id="A0A919CLG8"/>
<sequence>MSAVPACEPVLFRGVRVFDGVGEELSQLRDVYIENRRIADPSTRPDPDARVVDAEGRVLMPGLTDAHVHLFGIGSTQAELLLGPTGLGYYNALAEAEGMLMRGFTTVRDMGGDTGALKQVLDAGLFPGPRIYPSQATISQTSGHGDFSAVHESPLPLGGRPTRAEDIGFTRIADGVPRVLTAVREQLKKGASQIKVMAGGGAASSYDPLDVVQYTADELRAAVQAARDWGTYVAVHVYNTAGVRRAVEAGVASIEHGHLADEETIALLAEHGVWLSTQPFLESDHVYASPDSAAKNREICDGVARTLEWARRFGVRLAFGTDLLLDPASAHRQSDMFVRLNTEFGFSAVQALRTATSGNAGLFATTGARDPYRDARLGVIDTGAWADVLLVEGDPTQDLSLLADPAHTLAVIVKDGRVYKDALTGAGRS</sequence>
<dbReference type="RefSeq" id="WP_193518676.1">
    <property type="nucleotide sequence ID" value="NZ_BMXL01000042.1"/>
</dbReference>
<dbReference type="EMBL" id="BMXL01000042">
    <property type="protein sequence ID" value="GHD36804.1"/>
    <property type="molecule type" value="Genomic_DNA"/>
</dbReference>
<dbReference type="InterPro" id="IPR006680">
    <property type="entry name" value="Amidohydro-rel"/>
</dbReference>
<evidence type="ECO:0000313" key="3">
    <source>
        <dbReference type="Proteomes" id="UP000654947"/>
    </source>
</evidence>
<dbReference type="InterPro" id="IPR051781">
    <property type="entry name" value="Metallo-dep_Hydrolase"/>
</dbReference>
<comment type="caution">
    <text evidence="2">The sequence shown here is derived from an EMBL/GenBank/DDBJ whole genome shotgun (WGS) entry which is preliminary data.</text>
</comment>
<keyword evidence="3" id="KW-1185">Reference proteome</keyword>
<name>A0A919CLG8_9ACTN</name>
<dbReference type="InterPro" id="IPR011059">
    <property type="entry name" value="Metal-dep_hydrolase_composite"/>
</dbReference>
<dbReference type="Proteomes" id="UP000654947">
    <property type="component" value="Unassembled WGS sequence"/>
</dbReference>
<keyword evidence="2" id="KW-0378">Hydrolase</keyword>
<protein>
    <submittedName>
        <fullName evidence="2">Hydrolase</fullName>
    </submittedName>
</protein>
<dbReference type="Gene3D" id="3.20.20.140">
    <property type="entry name" value="Metal-dependent hydrolases"/>
    <property type="match status" value="1"/>
</dbReference>
<reference evidence="2 3" key="1">
    <citation type="journal article" date="2014" name="Int. J. Syst. Evol. Microbiol.">
        <title>Complete genome sequence of Corynebacterium casei LMG S-19264T (=DSM 44701T), isolated from a smear-ripened cheese.</title>
        <authorList>
            <consortium name="US DOE Joint Genome Institute (JGI-PGF)"/>
            <person name="Walter F."/>
            <person name="Albersmeier A."/>
            <person name="Kalinowski J."/>
            <person name="Ruckert C."/>
        </authorList>
    </citation>
    <scope>NUCLEOTIDE SEQUENCE [LARGE SCALE GENOMIC DNA]</scope>
    <source>
        <strain evidence="2 3">KCTC 19473</strain>
    </source>
</reference>
<dbReference type="GO" id="GO:0016810">
    <property type="term" value="F:hydrolase activity, acting on carbon-nitrogen (but not peptide) bonds"/>
    <property type="evidence" value="ECO:0007669"/>
    <property type="project" value="InterPro"/>
</dbReference>
<dbReference type="CDD" id="cd01299">
    <property type="entry name" value="Met_dep_hydrolase_A"/>
    <property type="match status" value="1"/>
</dbReference>
<dbReference type="InterPro" id="IPR057744">
    <property type="entry name" value="OTAase-like"/>
</dbReference>
<gene>
    <name evidence="2" type="ORF">GCM10007147_44390</name>
</gene>
<dbReference type="Gene3D" id="2.30.40.10">
    <property type="entry name" value="Urease, subunit C, domain 1"/>
    <property type="match status" value="1"/>
</dbReference>
<evidence type="ECO:0000259" key="1">
    <source>
        <dbReference type="Pfam" id="PF01979"/>
    </source>
</evidence>
<accession>A0A919CLG8</accession>
<dbReference type="PANTHER" id="PTHR43135">
    <property type="entry name" value="ALPHA-D-RIBOSE 1-METHYLPHOSPHONATE 5-TRIPHOSPHATE DIPHOSPHATASE"/>
    <property type="match status" value="1"/>
</dbReference>
<dbReference type="Pfam" id="PF01979">
    <property type="entry name" value="Amidohydro_1"/>
    <property type="match status" value="1"/>
</dbReference>
<dbReference type="InterPro" id="IPR032466">
    <property type="entry name" value="Metal_Hydrolase"/>
</dbReference>
<dbReference type="SUPFAM" id="SSF51556">
    <property type="entry name" value="Metallo-dependent hydrolases"/>
    <property type="match status" value="1"/>
</dbReference>
<dbReference type="PANTHER" id="PTHR43135:SF3">
    <property type="entry name" value="ALPHA-D-RIBOSE 1-METHYLPHOSPHONATE 5-TRIPHOSPHATE DIPHOSPHATASE"/>
    <property type="match status" value="1"/>
</dbReference>